<feature type="compositionally biased region" description="Basic and acidic residues" evidence="1">
    <location>
        <begin position="18"/>
        <end position="33"/>
    </location>
</feature>
<accession>A0AAD6D1T1</accession>
<feature type="region of interest" description="Disordered" evidence="1">
    <location>
        <begin position="18"/>
        <end position="115"/>
    </location>
</feature>
<dbReference type="AlphaFoldDB" id="A0AAD6D1T1"/>
<organism evidence="2 3">
    <name type="scientific">Penicillium frequentans</name>
    <dbReference type="NCBI Taxonomy" id="3151616"/>
    <lineage>
        <taxon>Eukaryota</taxon>
        <taxon>Fungi</taxon>
        <taxon>Dikarya</taxon>
        <taxon>Ascomycota</taxon>
        <taxon>Pezizomycotina</taxon>
        <taxon>Eurotiomycetes</taxon>
        <taxon>Eurotiomycetidae</taxon>
        <taxon>Eurotiales</taxon>
        <taxon>Aspergillaceae</taxon>
        <taxon>Penicillium</taxon>
    </lineage>
</organism>
<dbReference type="Proteomes" id="UP001220324">
    <property type="component" value="Unassembled WGS sequence"/>
</dbReference>
<protein>
    <submittedName>
        <fullName evidence="2">Uncharacterized protein</fullName>
    </submittedName>
</protein>
<dbReference type="EMBL" id="JAQIZZ010000003">
    <property type="protein sequence ID" value="KAJ5547428.1"/>
    <property type="molecule type" value="Genomic_DNA"/>
</dbReference>
<comment type="caution">
    <text evidence="2">The sequence shown here is derived from an EMBL/GenBank/DDBJ whole genome shotgun (WGS) entry which is preliminary data.</text>
</comment>
<sequence length="115" mass="13359">MPALFRRTSDFFKHFNQRHDSVHSEKPVLESHHSSARSSHADLAVDTAPHAIINETRPKKQRVWSFGPQDEDEREKRRLMREERERADFAATRRYSSARRRSNGAGIGFEGGWQG</sequence>
<keyword evidence="3" id="KW-1185">Reference proteome</keyword>
<reference evidence="2 3" key="1">
    <citation type="journal article" date="2023" name="IMA Fungus">
        <title>Comparative genomic study of the Penicillium genus elucidates a diverse pangenome and 15 lateral gene transfer events.</title>
        <authorList>
            <person name="Petersen C."/>
            <person name="Sorensen T."/>
            <person name="Nielsen M.R."/>
            <person name="Sondergaard T.E."/>
            <person name="Sorensen J.L."/>
            <person name="Fitzpatrick D.A."/>
            <person name="Frisvad J.C."/>
            <person name="Nielsen K.L."/>
        </authorList>
    </citation>
    <scope>NUCLEOTIDE SEQUENCE [LARGE SCALE GENOMIC DNA]</scope>
    <source>
        <strain evidence="2 3">IBT 35679</strain>
    </source>
</reference>
<evidence type="ECO:0000256" key="1">
    <source>
        <dbReference type="SAM" id="MobiDB-lite"/>
    </source>
</evidence>
<proteinExistence type="predicted"/>
<gene>
    <name evidence="2" type="ORF">N7494_005013</name>
</gene>
<evidence type="ECO:0000313" key="2">
    <source>
        <dbReference type="EMBL" id="KAJ5547428.1"/>
    </source>
</evidence>
<feature type="compositionally biased region" description="Basic and acidic residues" evidence="1">
    <location>
        <begin position="74"/>
        <end position="88"/>
    </location>
</feature>
<evidence type="ECO:0000313" key="3">
    <source>
        <dbReference type="Proteomes" id="UP001220324"/>
    </source>
</evidence>
<name>A0AAD6D1T1_9EURO</name>
<feature type="compositionally biased region" description="Gly residues" evidence="1">
    <location>
        <begin position="105"/>
        <end position="115"/>
    </location>
</feature>